<dbReference type="InterPro" id="IPR005119">
    <property type="entry name" value="LysR_subst-bd"/>
</dbReference>
<dbReference type="PANTHER" id="PTHR30537">
    <property type="entry name" value="HTH-TYPE TRANSCRIPTIONAL REGULATOR"/>
    <property type="match status" value="1"/>
</dbReference>
<dbReference type="CDD" id="cd08472">
    <property type="entry name" value="PBP2_CrgA_like_3"/>
    <property type="match status" value="1"/>
</dbReference>
<keyword evidence="3" id="KW-0238">DNA-binding</keyword>
<dbReference type="PANTHER" id="PTHR30537:SF72">
    <property type="entry name" value="LYSR FAMILY TRANSCRIPTIONAL REGULATOR"/>
    <property type="match status" value="1"/>
</dbReference>
<feature type="domain" description="HTH lysR-type" evidence="5">
    <location>
        <begin position="1"/>
        <end position="59"/>
    </location>
</feature>
<dbReference type="SUPFAM" id="SSF46785">
    <property type="entry name" value="Winged helix' DNA-binding domain"/>
    <property type="match status" value="1"/>
</dbReference>
<dbReference type="EMBL" id="FNRS01000001">
    <property type="protein sequence ID" value="SED14371.1"/>
    <property type="molecule type" value="Genomic_DNA"/>
</dbReference>
<dbReference type="Pfam" id="PF00126">
    <property type="entry name" value="HTH_1"/>
    <property type="match status" value="1"/>
</dbReference>
<dbReference type="Gene3D" id="1.10.10.10">
    <property type="entry name" value="Winged helix-like DNA-binding domain superfamily/Winged helix DNA-binding domain"/>
    <property type="match status" value="1"/>
</dbReference>
<evidence type="ECO:0000313" key="6">
    <source>
        <dbReference type="EMBL" id="SED14371.1"/>
    </source>
</evidence>
<evidence type="ECO:0000259" key="5">
    <source>
        <dbReference type="PROSITE" id="PS50931"/>
    </source>
</evidence>
<evidence type="ECO:0000256" key="2">
    <source>
        <dbReference type="ARBA" id="ARBA00023015"/>
    </source>
</evidence>
<dbReference type="PROSITE" id="PS50931">
    <property type="entry name" value="HTH_LYSR"/>
    <property type="match status" value="1"/>
</dbReference>
<keyword evidence="4" id="KW-0804">Transcription</keyword>
<dbReference type="Proteomes" id="UP000183155">
    <property type="component" value="Unassembled WGS sequence"/>
</dbReference>
<evidence type="ECO:0000256" key="4">
    <source>
        <dbReference type="ARBA" id="ARBA00023163"/>
    </source>
</evidence>
<evidence type="ECO:0000256" key="3">
    <source>
        <dbReference type="ARBA" id="ARBA00023125"/>
    </source>
</evidence>
<sequence>MELLQSMQVFAKLAELGSFTKVAESMQTGRPHITRTIQGLEASLGVRLFQRTTRTVKLTAEGEQFYERVKVILATIADTTAMFHRDGSTLRGRLRIDIPTAFAQRSFMASLRGFNQAFPEIELALGVTDRTVDLVAEGIDCALRIGELPDSSLVAREIGTALMVTCASPDYLQANGAPETLADLAGHSCVRFLSGKNNRPWLWHFSVAGEDQPYMPQGGITVNESNAYVECGLAGFGLFQAPGITVGKLLDSGQLVEVLRAFRPQPRPVSVLYPSRTHLAPQVDAFVRWLQVHFPALHPHWFLPR</sequence>
<dbReference type="InterPro" id="IPR000847">
    <property type="entry name" value="LysR_HTH_N"/>
</dbReference>
<organism evidence="6 7">
    <name type="scientific">Pseudomonas taetrolens</name>
    <dbReference type="NCBI Taxonomy" id="47884"/>
    <lineage>
        <taxon>Bacteria</taxon>
        <taxon>Pseudomonadati</taxon>
        <taxon>Pseudomonadota</taxon>
        <taxon>Gammaproteobacteria</taxon>
        <taxon>Pseudomonadales</taxon>
        <taxon>Pseudomonadaceae</taxon>
        <taxon>Pseudomonas</taxon>
    </lineage>
</organism>
<reference evidence="6 7" key="1">
    <citation type="submission" date="2016-10" db="EMBL/GenBank/DDBJ databases">
        <authorList>
            <person name="Varghese N."/>
            <person name="Submissions S."/>
        </authorList>
    </citation>
    <scope>NUCLEOTIDE SEQUENCE [LARGE SCALE GENOMIC DNA]</scope>
    <source>
        <strain evidence="6 7">BS3652</strain>
    </source>
</reference>
<name>A0A1H4YB23_PSETA</name>
<comment type="caution">
    <text evidence="6">The sequence shown here is derived from an EMBL/GenBank/DDBJ whole genome shotgun (WGS) entry which is preliminary data.</text>
</comment>
<comment type="similarity">
    <text evidence="1">Belongs to the LysR transcriptional regulatory family.</text>
</comment>
<proteinExistence type="inferred from homology"/>
<keyword evidence="2" id="KW-0805">Transcription regulation</keyword>
<evidence type="ECO:0000313" key="7">
    <source>
        <dbReference type="Proteomes" id="UP000183155"/>
    </source>
</evidence>
<dbReference type="SUPFAM" id="SSF53850">
    <property type="entry name" value="Periplasmic binding protein-like II"/>
    <property type="match status" value="1"/>
</dbReference>
<protein>
    <submittedName>
        <fullName evidence="6">LysR family transcriptional regulator, regulator for bpeEF and oprC</fullName>
    </submittedName>
</protein>
<dbReference type="InterPro" id="IPR036388">
    <property type="entry name" value="WH-like_DNA-bd_sf"/>
</dbReference>
<dbReference type="InterPro" id="IPR036390">
    <property type="entry name" value="WH_DNA-bd_sf"/>
</dbReference>
<gene>
    <name evidence="6" type="ORF">SAMN04490203_3912</name>
</gene>
<accession>A0A1H4YB23</accession>
<dbReference type="InterPro" id="IPR058163">
    <property type="entry name" value="LysR-type_TF_proteobact-type"/>
</dbReference>
<evidence type="ECO:0000256" key="1">
    <source>
        <dbReference type="ARBA" id="ARBA00009437"/>
    </source>
</evidence>
<dbReference type="Pfam" id="PF03466">
    <property type="entry name" value="LysR_substrate"/>
    <property type="match status" value="1"/>
</dbReference>
<dbReference type="Gene3D" id="3.40.190.290">
    <property type="match status" value="1"/>
</dbReference>
<keyword evidence="7" id="KW-1185">Reference proteome</keyword>